<dbReference type="EMBL" id="NRJH01000055">
    <property type="protein sequence ID" value="RIY31750.1"/>
    <property type="molecule type" value="Genomic_DNA"/>
</dbReference>
<keyword evidence="4" id="KW-1185">Reference proteome</keyword>
<reference evidence="3 4" key="1">
    <citation type="submission" date="2017-08" db="EMBL/GenBank/DDBJ databases">
        <title>Reclassification of Bisgaard taxon 37 and 44.</title>
        <authorList>
            <person name="Christensen H."/>
        </authorList>
    </citation>
    <scope>NUCLEOTIDE SEQUENCE [LARGE SCALE GENOMIC DNA]</scope>
    <source>
        <strain evidence="3 4">B96_4</strain>
    </source>
</reference>
<dbReference type="Gene3D" id="1.20.920.20">
    <property type="match status" value="1"/>
</dbReference>
<evidence type="ECO:0000256" key="1">
    <source>
        <dbReference type="SAM" id="Coils"/>
    </source>
</evidence>
<name>A0A3A1Y2V1_9GAMM</name>
<accession>A0A3A1Y2V1</accession>
<organism evidence="3 4">
    <name type="scientific">Psittacicella melopsittaci</name>
    <dbReference type="NCBI Taxonomy" id="2028576"/>
    <lineage>
        <taxon>Bacteria</taxon>
        <taxon>Pseudomonadati</taxon>
        <taxon>Pseudomonadota</taxon>
        <taxon>Gammaproteobacteria</taxon>
        <taxon>Pasteurellales</taxon>
        <taxon>Psittacicellaceae</taxon>
        <taxon>Psittacicella</taxon>
    </lineage>
</organism>
<feature type="transmembrane region" description="Helical" evidence="2">
    <location>
        <begin position="251"/>
        <end position="271"/>
    </location>
</feature>
<keyword evidence="2" id="KW-1133">Transmembrane helix</keyword>
<feature type="coiled-coil region" evidence="1">
    <location>
        <begin position="7"/>
        <end position="59"/>
    </location>
</feature>
<evidence type="ECO:0000256" key="2">
    <source>
        <dbReference type="SAM" id="Phobius"/>
    </source>
</evidence>
<keyword evidence="2" id="KW-0472">Membrane</keyword>
<proteinExistence type="predicted"/>
<dbReference type="AlphaFoldDB" id="A0A3A1Y2V1"/>
<keyword evidence="1" id="KW-0175">Coiled coil</keyword>
<dbReference type="RefSeq" id="WP_119497462.1">
    <property type="nucleotide sequence ID" value="NZ_NRJH01000055.1"/>
</dbReference>
<dbReference type="Proteomes" id="UP000266258">
    <property type="component" value="Unassembled WGS sequence"/>
</dbReference>
<evidence type="ECO:0000313" key="4">
    <source>
        <dbReference type="Proteomes" id="UP000266258"/>
    </source>
</evidence>
<sequence length="275" mass="31373">MPNANNLKSLTELNEKLKKQIEDHELQTQATVQDLQKQIEEAKSSLATIQQELNLVKEKLDPIQKKYSVLIAEKNDLMKKVNSYRVSIGLTQNQLTTLIEQNKKNNANLPAIVFGLGVQLSYLSNACKNKNFSMINQELGNFTNYSNVQITDHLIQHCNNTIATEAGFKGRTDTLLAAEQKLSNDIALFEEVKAKFTQAETIKNYLLQNQILHGYEFNDHRTVEAKIEEALNHQTLGEGIQRMTISYFEHLKVRITAILIFMAIIFFFILLGKIF</sequence>
<keyword evidence="2" id="KW-0812">Transmembrane</keyword>
<protein>
    <submittedName>
        <fullName evidence="3">Uncharacterized protein</fullName>
    </submittedName>
</protein>
<evidence type="ECO:0000313" key="3">
    <source>
        <dbReference type="EMBL" id="RIY31750.1"/>
    </source>
</evidence>
<gene>
    <name evidence="3" type="ORF">CJP74_06445</name>
</gene>
<comment type="caution">
    <text evidence="3">The sequence shown here is derived from an EMBL/GenBank/DDBJ whole genome shotgun (WGS) entry which is preliminary data.</text>
</comment>